<dbReference type="InterPro" id="IPR015424">
    <property type="entry name" value="PyrdxlP-dep_Trfase"/>
</dbReference>
<dbReference type="PIRSF" id="PIRSF000521">
    <property type="entry name" value="Transaminase_4ab_Lys_Orn"/>
    <property type="match status" value="1"/>
</dbReference>
<organism evidence="8 9">
    <name type="scientific">Erwinia typographi</name>
    <dbReference type="NCBI Taxonomy" id="371042"/>
    <lineage>
        <taxon>Bacteria</taxon>
        <taxon>Pseudomonadati</taxon>
        <taxon>Pseudomonadota</taxon>
        <taxon>Gammaproteobacteria</taxon>
        <taxon>Enterobacterales</taxon>
        <taxon>Erwiniaceae</taxon>
        <taxon>Erwinia</taxon>
    </lineage>
</organism>
<proteinExistence type="inferred from homology"/>
<dbReference type="InterPro" id="IPR050103">
    <property type="entry name" value="Class-III_PLP-dep_AT"/>
</dbReference>
<dbReference type="Proteomes" id="UP000030351">
    <property type="component" value="Unassembled WGS sequence"/>
</dbReference>
<dbReference type="InterPro" id="IPR015422">
    <property type="entry name" value="PyrdxlP-dep_Trfase_small"/>
</dbReference>
<dbReference type="InterPro" id="IPR015421">
    <property type="entry name" value="PyrdxlP-dep_Trfase_major"/>
</dbReference>
<dbReference type="GO" id="GO:0009448">
    <property type="term" value="P:gamma-aminobutyric acid metabolic process"/>
    <property type="evidence" value="ECO:0007669"/>
    <property type="project" value="InterPro"/>
</dbReference>
<comment type="caution">
    <text evidence="8">The sequence shown here is derived from an EMBL/GenBank/DDBJ whole genome shotgun (WGS) entry which is preliminary data.</text>
</comment>
<dbReference type="InterPro" id="IPR005814">
    <property type="entry name" value="Aminotrans_3"/>
</dbReference>
<dbReference type="EC" id="2.6.1.19" evidence="8"/>
<dbReference type="OrthoDB" id="9801052at2"/>
<dbReference type="NCBIfam" id="NF005272">
    <property type="entry name" value="PRK06777.1"/>
    <property type="match status" value="1"/>
</dbReference>
<keyword evidence="3 8" id="KW-0032">Aminotransferase</keyword>
<dbReference type="PROSITE" id="PS00600">
    <property type="entry name" value="AA_TRANSFER_CLASS_3"/>
    <property type="match status" value="1"/>
</dbReference>
<evidence type="ECO:0000313" key="8">
    <source>
        <dbReference type="EMBL" id="KGT91812.1"/>
    </source>
</evidence>
<reference evidence="8 9" key="1">
    <citation type="submission" date="2014-10" db="EMBL/GenBank/DDBJ databases">
        <title>Genome sequence of Erwinia typographi M043b.</title>
        <authorList>
            <person name="Chan K.-G."/>
            <person name="Tan W.-S."/>
        </authorList>
    </citation>
    <scope>NUCLEOTIDE SEQUENCE [LARGE SCALE GENOMIC DNA]</scope>
    <source>
        <strain evidence="8 9">M043b</strain>
    </source>
</reference>
<dbReference type="GO" id="GO:0034386">
    <property type="term" value="F:4-aminobutyrate:2-oxoglutarate transaminase activity"/>
    <property type="evidence" value="ECO:0007669"/>
    <property type="project" value="UniProtKB-EC"/>
</dbReference>
<gene>
    <name evidence="8" type="ORF">NG99_15720</name>
</gene>
<comment type="catalytic activity">
    <reaction evidence="6">
        <text>4-aminobutanoate + 2-oxoglutarate = succinate semialdehyde + L-glutamate</text>
        <dbReference type="Rhea" id="RHEA:23352"/>
        <dbReference type="ChEBI" id="CHEBI:16810"/>
        <dbReference type="ChEBI" id="CHEBI:29985"/>
        <dbReference type="ChEBI" id="CHEBI:57706"/>
        <dbReference type="ChEBI" id="CHEBI:59888"/>
        <dbReference type="EC" id="2.6.1.19"/>
    </reaction>
    <physiologicalReaction direction="left-to-right" evidence="6">
        <dbReference type="Rhea" id="RHEA:23353"/>
    </physiologicalReaction>
</comment>
<keyword evidence="4 8" id="KW-0808">Transferase</keyword>
<dbReference type="GO" id="GO:0042802">
    <property type="term" value="F:identical protein binding"/>
    <property type="evidence" value="ECO:0007669"/>
    <property type="project" value="TreeGrafter"/>
</dbReference>
<dbReference type="RefSeq" id="WP_034894911.1">
    <property type="nucleotide sequence ID" value="NZ_JRUQ01000044.1"/>
</dbReference>
<comment type="similarity">
    <text evidence="2 7">Belongs to the class-III pyridoxal-phosphate-dependent aminotransferase family.</text>
</comment>
<evidence type="ECO:0000256" key="2">
    <source>
        <dbReference type="ARBA" id="ARBA00008954"/>
    </source>
</evidence>
<comment type="cofactor">
    <cofactor evidence="1">
        <name>pyridoxal 5'-phosphate</name>
        <dbReference type="ChEBI" id="CHEBI:597326"/>
    </cofactor>
</comment>
<sequence>MNSEVQQRRLAATPRGVGVMCDFYAVRAENATLWDHQGREYTDFTAGIAVLNTGHRHPKLVEAVRSQLECFTHTAFQVIPYENYLLLAERLNKLVPVAGPAKTTFFSTGAEAVENAVKIARAATGRPGVIAFTGAFHGRTLMTMSLTGKVAPYKTGFGPFPGSVFHARYPNELHGYSVDDAMESLETLFRCDISPQEVAAIIFEPIQGEGGFNIAPAGFVSQLRQLCDQHGILLIADEIQTGFARTGRLFASDYYPDAKPDLITMAKSLGGGLPISAVSGRAEVMDAPLPGGLGGTYAGNPLAIASSLAVLEVIEEERLCERALRLGAELVETLNGSGNPALVEVRARGSMVAAEFNDPASGKPSAEIAKAIQQKALAQGLILLTCGVHGNVIRFLYPLTIPDAQFKKALALLSELLRD</sequence>
<name>A0A0A3YY81_9GAMM</name>
<dbReference type="STRING" id="371042.NG99_15720"/>
<evidence type="ECO:0000256" key="1">
    <source>
        <dbReference type="ARBA" id="ARBA00001933"/>
    </source>
</evidence>
<evidence type="ECO:0000256" key="5">
    <source>
        <dbReference type="ARBA" id="ARBA00022898"/>
    </source>
</evidence>
<dbReference type="GO" id="GO:0030170">
    <property type="term" value="F:pyridoxal phosphate binding"/>
    <property type="evidence" value="ECO:0007669"/>
    <property type="project" value="InterPro"/>
</dbReference>
<keyword evidence="5 7" id="KW-0663">Pyridoxal phosphate</keyword>
<dbReference type="Pfam" id="PF00202">
    <property type="entry name" value="Aminotran_3"/>
    <property type="match status" value="1"/>
</dbReference>
<evidence type="ECO:0000256" key="3">
    <source>
        <dbReference type="ARBA" id="ARBA00022576"/>
    </source>
</evidence>
<evidence type="ECO:0000313" key="9">
    <source>
        <dbReference type="Proteomes" id="UP000030351"/>
    </source>
</evidence>
<evidence type="ECO:0000256" key="6">
    <source>
        <dbReference type="ARBA" id="ARBA00048671"/>
    </source>
</evidence>
<dbReference type="EMBL" id="JRUQ01000044">
    <property type="protein sequence ID" value="KGT91812.1"/>
    <property type="molecule type" value="Genomic_DNA"/>
</dbReference>
<dbReference type="InterPro" id="IPR004632">
    <property type="entry name" value="4NH2But_aminotransferase_bac"/>
</dbReference>
<dbReference type="InterPro" id="IPR049704">
    <property type="entry name" value="Aminotrans_3_PPA_site"/>
</dbReference>
<protein>
    <submittedName>
        <fullName evidence="8">4-aminobutyrate aminotransferase</fullName>
        <ecNumber evidence="8">2.6.1.19</ecNumber>
    </submittedName>
</protein>
<dbReference type="PANTHER" id="PTHR11986">
    <property type="entry name" value="AMINOTRANSFERASE CLASS III"/>
    <property type="match status" value="1"/>
</dbReference>
<dbReference type="Gene3D" id="3.90.1150.10">
    <property type="entry name" value="Aspartate Aminotransferase, domain 1"/>
    <property type="match status" value="1"/>
</dbReference>
<dbReference type="AlphaFoldDB" id="A0A0A3YY81"/>
<accession>A0A0A3YY81</accession>
<dbReference type="Gene3D" id="3.40.640.10">
    <property type="entry name" value="Type I PLP-dependent aspartate aminotransferase-like (Major domain)"/>
    <property type="match status" value="1"/>
</dbReference>
<dbReference type="SUPFAM" id="SSF53383">
    <property type="entry name" value="PLP-dependent transferases"/>
    <property type="match status" value="1"/>
</dbReference>
<dbReference type="FunFam" id="3.40.640.10:FF:000013">
    <property type="entry name" value="4-aminobutyrate aminotransferase"/>
    <property type="match status" value="1"/>
</dbReference>
<dbReference type="NCBIfam" id="TIGR00700">
    <property type="entry name" value="GABAtrnsam"/>
    <property type="match status" value="1"/>
</dbReference>
<keyword evidence="9" id="KW-1185">Reference proteome</keyword>
<dbReference type="CDD" id="cd00610">
    <property type="entry name" value="OAT_like"/>
    <property type="match status" value="1"/>
</dbReference>
<evidence type="ECO:0000256" key="7">
    <source>
        <dbReference type="RuleBase" id="RU003560"/>
    </source>
</evidence>
<dbReference type="PANTHER" id="PTHR11986:SF79">
    <property type="entry name" value="ACETYLORNITHINE AMINOTRANSFERASE, MITOCHONDRIAL"/>
    <property type="match status" value="1"/>
</dbReference>
<dbReference type="eggNOG" id="COG0160">
    <property type="taxonomic scope" value="Bacteria"/>
</dbReference>
<evidence type="ECO:0000256" key="4">
    <source>
        <dbReference type="ARBA" id="ARBA00022679"/>
    </source>
</evidence>